<reference evidence="2 3" key="1">
    <citation type="journal article" date="2016" name="Nat. Commun.">
        <title>Thousands of microbial genomes shed light on interconnected biogeochemical processes in an aquifer system.</title>
        <authorList>
            <person name="Anantharaman K."/>
            <person name="Brown C.T."/>
            <person name="Hug L.A."/>
            <person name="Sharon I."/>
            <person name="Castelle C.J."/>
            <person name="Probst A.J."/>
            <person name="Thomas B.C."/>
            <person name="Singh A."/>
            <person name="Wilkins M.J."/>
            <person name="Karaoz U."/>
            <person name="Brodie E.L."/>
            <person name="Williams K.H."/>
            <person name="Hubbard S.S."/>
            <person name="Banfield J.F."/>
        </authorList>
    </citation>
    <scope>NUCLEOTIDE SEQUENCE [LARGE SCALE GENOMIC DNA]</scope>
</reference>
<evidence type="ECO:0000313" key="3">
    <source>
        <dbReference type="Proteomes" id="UP000176741"/>
    </source>
</evidence>
<evidence type="ECO:0000256" key="1">
    <source>
        <dbReference type="SAM" id="Phobius"/>
    </source>
</evidence>
<dbReference type="PANTHER" id="PTHR30383">
    <property type="entry name" value="THIOESTERASE 1/PROTEASE 1/LYSOPHOSPHOLIPASE L1"/>
    <property type="match status" value="1"/>
</dbReference>
<dbReference type="AlphaFoldDB" id="A0A1F7Y1J3"/>
<evidence type="ECO:0008006" key="4">
    <source>
        <dbReference type="Google" id="ProtNLM"/>
    </source>
</evidence>
<keyword evidence="1" id="KW-1133">Transmembrane helix</keyword>
<gene>
    <name evidence="2" type="ORF">A2771_02860</name>
</gene>
<dbReference type="Proteomes" id="UP000176741">
    <property type="component" value="Unassembled WGS sequence"/>
</dbReference>
<evidence type="ECO:0000313" key="2">
    <source>
        <dbReference type="EMBL" id="OGM21040.1"/>
    </source>
</evidence>
<dbReference type="GO" id="GO:0004622">
    <property type="term" value="F:phosphatidylcholine lysophospholipase activity"/>
    <property type="evidence" value="ECO:0007669"/>
    <property type="project" value="TreeGrafter"/>
</dbReference>
<comment type="caution">
    <text evidence="2">The sequence shown here is derived from an EMBL/GenBank/DDBJ whole genome shotgun (WGS) entry which is preliminary data.</text>
</comment>
<dbReference type="EMBL" id="MGGD01000019">
    <property type="protein sequence ID" value="OGM21040.1"/>
    <property type="molecule type" value="Genomic_DNA"/>
</dbReference>
<protein>
    <recommendedName>
        <fullName evidence="4">SGNH hydrolase-type esterase domain-containing protein</fullName>
    </recommendedName>
</protein>
<organism evidence="2 3">
    <name type="scientific">Candidatus Woesebacteria bacterium RIFCSPHIGHO2_01_FULL_38_26b</name>
    <dbReference type="NCBI Taxonomy" id="1802491"/>
    <lineage>
        <taxon>Bacteria</taxon>
        <taxon>Candidatus Woeseibacteriota</taxon>
    </lineage>
</organism>
<proteinExistence type="predicted"/>
<dbReference type="InterPro" id="IPR036514">
    <property type="entry name" value="SGNH_hydro_sf"/>
</dbReference>
<accession>A0A1F7Y1J3</accession>
<dbReference type="CDD" id="cd00229">
    <property type="entry name" value="SGNH_hydrolase"/>
    <property type="match status" value="1"/>
</dbReference>
<dbReference type="InterPro" id="IPR051532">
    <property type="entry name" value="Ester_Hydrolysis_Enzymes"/>
</dbReference>
<sequence>MEEKRKNVHIYLSLIVIALSIVSIILAKPKTPTLSYGANVSFKWNSQTGLQSTPTPTVFDPFPYSPPKIPVSRAYRIMLVGDSMVDALGLNANLLRQHLIEYYPEHEFVNYNYGFGATSIETLPERLENQTLYNGASFPAILSQGFDLIIIESFAYNPLSQNEVGQGLEKHKKILDDSIRQIIKARPESVVAIMVTIAPSKTHFAKGVYELSPKERTRWAEERIAYIESTVAYAKENNIPLINVYEKSLNSDGSGNLIYINPDDYIHPSVEGIDLISKTIAEFIYTKKIFPE</sequence>
<name>A0A1F7Y1J3_9BACT</name>
<keyword evidence="1" id="KW-0472">Membrane</keyword>
<dbReference type="Gene3D" id="3.40.50.1110">
    <property type="entry name" value="SGNH hydrolase"/>
    <property type="match status" value="1"/>
</dbReference>
<feature type="transmembrane region" description="Helical" evidence="1">
    <location>
        <begin position="7"/>
        <end position="27"/>
    </location>
</feature>
<keyword evidence="1" id="KW-0812">Transmembrane</keyword>
<dbReference type="PANTHER" id="PTHR30383:SF5">
    <property type="entry name" value="SGNH HYDROLASE-TYPE ESTERASE DOMAIN-CONTAINING PROTEIN"/>
    <property type="match status" value="1"/>
</dbReference>
<dbReference type="SUPFAM" id="SSF52266">
    <property type="entry name" value="SGNH hydrolase"/>
    <property type="match status" value="1"/>
</dbReference>